<comment type="caution">
    <text evidence="1">The sequence shown here is derived from an EMBL/GenBank/DDBJ whole genome shotgun (WGS) entry which is preliminary data.</text>
</comment>
<reference evidence="1" key="1">
    <citation type="submission" date="2021-06" db="EMBL/GenBank/DDBJ databases">
        <authorList>
            <person name="Kallberg Y."/>
            <person name="Tangrot J."/>
            <person name="Rosling A."/>
        </authorList>
    </citation>
    <scope>NUCLEOTIDE SEQUENCE</scope>
    <source>
        <strain evidence="1">28 12/20/2015</strain>
    </source>
</reference>
<sequence length="105" mass="11124">LICVVHGLVIHGTPLLKVRSSNLIKLCTPGGGQGDCGLRETCDSAADCINNLPCYKGRCQYARGVIQCTPGDGNGACRVSQTCVSTADCKEDLICFKSRCQYPLA</sequence>
<evidence type="ECO:0000313" key="2">
    <source>
        <dbReference type="Proteomes" id="UP000789366"/>
    </source>
</evidence>
<accession>A0ACA9PGS8</accession>
<protein>
    <submittedName>
        <fullName evidence="1">15404_t:CDS:1</fullName>
    </submittedName>
</protein>
<proteinExistence type="predicted"/>
<evidence type="ECO:0000313" key="1">
    <source>
        <dbReference type="EMBL" id="CAG8705623.1"/>
    </source>
</evidence>
<feature type="non-terminal residue" evidence="1">
    <location>
        <position position="1"/>
    </location>
</feature>
<dbReference type="EMBL" id="CAJVPW010024642">
    <property type="protein sequence ID" value="CAG8705623.1"/>
    <property type="molecule type" value="Genomic_DNA"/>
</dbReference>
<dbReference type="Proteomes" id="UP000789366">
    <property type="component" value="Unassembled WGS sequence"/>
</dbReference>
<name>A0ACA9PGS8_9GLOM</name>
<organism evidence="1 2">
    <name type="scientific">Cetraspora pellucida</name>
    <dbReference type="NCBI Taxonomy" id="1433469"/>
    <lineage>
        <taxon>Eukaryota</taxon>
        <taxon>Fungi</taxon>
        <taxon>Fungi incertae sedis</taxon>
        <taxon>Mucoromycota</taxon>
        <taxon>Glomeromycotina</taxon>
        <taxon>Glomeromycetes</taxon>
        <taxon>Diversisporales</taxon>
        <taxon>Gigasporaceae</taxon>
        <taxon>Cetraspora</taxon>
    </lineage>
</organism>
<keyword evidence="2" id="KW-1185">Reference proteome</keyword>
<gene>
    <name evidence="1" type="ORF">SPELUC_LOCUS11504</name>
</gene>